<dbReference type="PANTHER" id="PTHR30118">
    <property type="entry name" value="HTH-TYPE TRANSCRIPTIONAL REGULATOR LEUO-RELATED"/>
    <property type="match status" value="1"/>
</dbReference>
<evidence type="ECO:0000313" key="7">
    <source>
        <dbReference type="Proteomes" id="UP000556620"/>
    </source>
</evidence>
<organism evidence="6 7">
    <name type="scientific">Pseudomonas juntendi</name>
    <dbReference type="NCBI Taxonomy" id="2666183"/>
    <lineage>
        <taxon>Bacteria</taxon>
        <taxon>Pseudomonadati</taxon>
        <taxon>Pseudomonadota</taxon>
        <taxon>Gammaproteobacteria</taxon>
        <taxon>Pseudomonadales</taxon>
        <taxon>Pseudomonadaceae</taxon>
        <taxon>Pseudomonas</taxon>
    </lineage>
</organism>
<evidence type="ECO:0000256" key="1">
    <source>
        <dbReference type="ARBA" id="ARBA00009437"/>
    </source>
</evidence>
<protein>
    <submittedName>
        <fullName evidence="6">LysR family transcriptional regulator</fullName>
    </submittedName>
</protein>
<dbReference type="Gene3D" id="1.10.10.10">
    <property type="entry name" value="Winged helix-like DNA-binding domain superfamily/Winged helix DNA-binding domain"/>
    <property type="match status" value="1"/>
</dbReference>
<dbReference type="RefSeq" id="WP_182366931.1">
    <property type="nucleotide sequence ID" value="NZ_JACGCU010000018.1"/>
</dbReference>
<comment type="similarity">
    <text evidence="1">Belongs to the LysR transcriptional regulatory family.</text>
</comment>
<keyword evidence="3" id="KW-0238">DNA-binding</keyword>
<dbReference type="Gene3D" id="3.40.190.10">
    <property type="entry name" value="Periplasmic binding protein-like II"/>
    <property type="match status" value="2"/>
</dbReference>
<keyword evidence="4" id="KW-0804">Transcription</keyword>
<dbReference type="PANTHER" id="PTHR30118:SF15">
    <property type="entry name" value="TRANSCRIPTIONAL REGULATORY PROTEIN"/>
    <property type="match status" value="1"/>
</dbReference>
<feature type="domain" description="HTH lysR-type" evidence="5">
    <location>
        <begin position="10"/>
        <end position="67"/>
    </location>
</feature>
<reference evidence="6 7" key="1">
    <citation type="submission" date="2020-07" db="EMBL/GenBank/DDBJ databases">
        <title>Diversity of carbapenemase encoding genes among Pseudomonas putida group clinical isolates in a tertiary Brazilian hospital.</title>
        <authorList>
            <person name="Alberto-Lei F."/>
            <person name="Nodari C.S."/>
            <person name="Streling A.P."/>
            <person name="Paulino J.T."/>
            <person name="Bessa-Neto F.O."/>
            <person name="Cayo R."/>
            <person name="Gales A.C."/>
        </authorList>
    </citation>
    <scope>NUCLEOTIDE SEQUENCE [LARGE SCALE GENOMIC DNA]</scope>
    <source>
        <strain evidence="6 7">14535</strain>
    </source>
</reference>
<dbReference type="InterPro" id="IPR036388">
    <property type="entry name" value="WH-like_DNA-bd_sf"/>
</dbReference>
<dbReference type="EMBL" id="JACGCU010000018">
    <property type="protein sequence ID" value="MBA6060031.1"/>
    <property type="molecule type" value="Genomic_DNA"/>
</dbReference>
<dbReference type="Pfam" id="PF00126">
    <property type="entry name" value="HTH_1"/>
    <property type="match status" value="1"/>
</dbReference>
<dbReference type="InterPro" id="IPR000847">
    <property type="entry name" value="LysR_HTH_N"/>
</dbReference>
<dbReference type="InterPro" id="IPR050389">
    <property type="entry name" value="LysR-type_TF"/>
</dbReference>
<dbReference type="Pfam" id="PF03466">
    <property type="entry name" value="LysR_substrate"/>
    <property type="match status" value="1"/>
</dbReference>
<dbReference type="SUPFAM" id="SSF53850">
    <property type="entry name" value="Periplasmic binding protein-like II"/>
    <property type="match status" value="1"/>
</dbReference>
<evidence type="ECO:0000256" key="4">
    <source>
        <dbReference type="ARBA" id="ARBA00023163"/>
    </source>
</evidence>
<evidence type="ECO:0000256" key="2">
    <source>
        <dbReference type="ARBA" id="ARBA00023015"/>
    </source>
</evidence>
<dbReference type="GO" id="GO:0003677">
    <property type="term" value="F:DNA binding"/>
    <property type="evidence" value="ECO:0007669"/>
    <property type="project" value="UniProtKB-KW"/>
</dbReference>
<dbReference type="InterPro" id="IPR005119">
    <property type="entry name" value="LysR_subst-bd"/>
</dbReference>
<keyword evidence="2" id="KW-0805">Transcription regulation</keyword>
<dbReference type="Proteomes" id="UP000556620">
    <property type="component" value="Unassembled WGS sequence"/>
</dbReference>
<sequence length="312" mass="34914">MLHSNYLKQLDLQDIVVFLNLLELRSAKRTAELMSVSQPTVSYCLKRLRGCFDDTLFSSSQGLLQPTSKAEKIAPYLRVVVESVNRCAEDEYQASAQAVRKIWRLCAPEYFELSFLPQTLAMLSHTHANTSLHLDRLSRDLPVDQLVSGEIDIAIGFGPGYHQMHPELQWQALVNDDFVCLTSQNGLPNDAAMSLDEFCASPHVFPTPWISEKNMVDSWLDKVGRSRDVLVRANGYQACVNIVAAVPATLALPARLLPHLRIPSSVKVCQPPLGFPTFTLDMIWARDRRNSKDIASLRKLIEQVAEVSLTAP</sequence>
<dbReference type="PROSITE" id="PS50931">
    <property type="entry name" value="HTH_LYSR"/>
    <property type="match status" value="1"/>
</dbReference>
<dbReference type="SUPFAM" id="SSF46785">
    <property type="entry name" value="Winged helix' DNA-binding domain"/>
    <property type="match status" value="1"/>
</dbReference>
<name>A0A7W2JJ89_9PSED</name>
<dbReference type="AlphaFoldDB" id="A0A7W2JJ89"/>
<proteinExistence type="inferred from homology"/>
<evidence type="ECO:0000259" key="5">
    <source>
        <dbReference type="PROSITE" id="PS50931"/>
    </source>
</evidence>
<dbReference type="InterPro" id="IPR036390">
    <property type="entry name" value="WH_DNA-bd_sf"/>
</dbReference>
<gene>
    <name evidence="6" type="ORF">H4C44_12680</name>
</gene>
<dbReference type="InterPro" id="IPR037402">
    <property type="entry name" value="YidZ_PBP2"/>
</dbReference>
<evidence type="ECO:0000256" key="3">
    <source>
        <dbReference type="ARBA" id="ARBA00023125"/>
    </source>
</evidence>
<comment type="caution">
    <text evidence="6">The sequence shown here is derived from an EMBL/GenBank/DDBJ whole genome shotgun (WGS) entry which is preliminary data.</text>
</comment>
<evidence type="ECO:0000313" key="6">
    <source>
        <dbReference type="EMBL" id="MBA6060031.1"/>
    </source>
</evidence>
<accession>A0A7W2JJ89</accession>
<dbReference type="CDD" id="cd08417">
    <property type="entry name" value="PBP2_Nitroaromatics_like"/>
    <property type="match status" value="1"/>
</dbReference>
<dbReference type="GO" id="GO:0003700">
    <property type="term" value="F:DNA-binding transcription factor activity"/>
    <property type="evidence" value="ECO:0007669"/>
    <property type="project" value="InterPro"/>
</dbReference>